<proteinExistence type="predicted"/>
<dbReference type="GO" id="GO:0000981">
    <property type="term" value="F:DNA-binding transcription factor activity, RNA polymerase II-specific"/>
    <property type="evidence" value="ECO:0007669"/>
    <property type="project" value="TreeGrafter"/>
</dbReference>
<dbReference type="AlphaFoldDB" id="A0A9Q0N8A3"/>
<dbReference type="InterPro" id="IPR055303">
    <property type="entry name" value="ATMIN"/>
</dbReference>
<feature type="region of interest" description="Disordered" evidence="2">
    <location>
        <begin position="234"/>
        <end position="256"/>
    </location>
</feature>
<name>A0A9Q0N8A3_9DIPT</name>
<keyword evidence="1" id="KW-0862">Zinc</keyword>
<keyword evidence="1" id="KW-0863">Zinc-finger</keyword>
<evidence type="ECO:0000313" key="4">
    <source>
        <dbReference type="EMBL" id="KAJ6645358.1"/>
    </source>
</evidence>
<keyword evidence="5" id="KW-1185">Reference proteome</keyword>
<dbReference type="PANTHER" id="PTHR46664:SF1">
    <property type="entry name" value="ATM INTERACTOR"/>
    <property type="match status" value="1"/>
</dbReference>
<organism evidence="4 5">
    <name type="scientific">Pseudolycoriella hygida</name>
    <dbReference type="NCBI Taxonomy" id="35572"/>
    <lineage>
        <taxon>Eukaryota</taxon>
        <taxon>Metazoa</taxon>
        <taxon>Ecdysozoa</taxon>
        <taxon>Arthropoda</taxon>
        <taxon>Hexapoda</taxon>
        <taxon>Insecta</taxon>
        <taxon>Pterygota</taxon>
        <taxon>Neoptera</taxon>
        <taxon>Endopterygota</taxon>
        <taxon>Diptera</taxon>
        <taxon>Nematocera</taxon>
        <taxon>Sciaroidea</taxon>
        <taxon>Sciaridae</taxon>
        <taxon>Pseudolycoriella</taxon>
    </lineage>
</organism>
<dbReference type="Gene3D" id="3.30.160.60">
    <property type="entry name" value="Classic Zinc Finger"/>
    <property type="match status" value="1"/>
</dbReference>
<dbReference type="GO" id="GO:0008270">
    <property type="term" value="F:zinc ion binding"/>
    <property type="evidence" value="ECO:0007669"/>
    <property type="project" value="UniProtKB-KW"/>
</dbReference>
<dbReference type="SMART" id="SM00355">
    <property type="entry name" value="ZnF_C2H2"/>
    <property type="match status" value="3"/>
</dbReference>
<sequence length="398" mass="44946">MSRPIPQVVITQIPSADELTSPTLPIPCSISSCGSMLSNTGTLYLHMLKHHNIDTRLSNPTTNLVRYFCPEENCKYNESVQSNAKSFSSKKYLKQHYLKVHAKKSIPCGRCDKNFSSLAFKAAHELSCGQQFVCTECKWTYKSKEALMTHCRRKNHPYKRQIDNETNVRADQMIKIAPKKFVKIAPKLVSNKTEDKSVGVSAFNKTTQSTQTHSVDNSNDQNFLHHWNKLATDATPSKDSKSCKRKAKSVKSEQTNTTNKSFRNLDIFDAESSTLMTTISSYAQTDKNLNNLNYVEDDSLSYFGTDLCHIETQTEYKLFQENIAESTNGDHLDQMLYSHMHTQTCDYILTELGLADIQTQTNWPDSDYSDVLVSTETQTINSTFLLGNSSSTQTQTIG</sequence>
<dbReference type="PROSITE" id="PS50157">
    <property type="entry name" value="ZINC_FINGER_C2H2_2"/>
    <property type="match status" value="1"/>
</dbReference>
<dbReference type="EMBL" id="WJQU01000001">
    <property type="protein sequence ID" value="KAJ6645358.1"/>
    <property type="molecule type" value="Genomic_DNA"/>
</dbReference>
<evidence type="ECO:0000259" key="3">
    <source>
        <dbReference type="PROSITE" id="PS50157"/>
    </source>
</evidence>
<comment type="caution">
    <text evidence="4">The sequence shown here is derived from an EMBL/GenBank/DDBJ whole genome shotgun (WGS) entry which is preliminary data.</text>
</comment>
<dbReference type="PANTHER" id="PTHR46664">
    <property type="entry name" value="ATM INTERACTOR"/>
    <property type="match status" value="1"/>
</dbReference>
<dbReference type="PROSITE" id="PS51257">
    <property type="entry name" value="PROKAR_LIPOPROTEIN"/>
    <property type="match status" value="1"/>
</dbReference>
<protein>
    <submittedName>
        <fullName evidence="4">ATM interactor</fullName>
    </submittedName>
</protein>
<dbReference type="InterPro" id="IPR013087">
    <property type="entry name" value="Znf_C2H2_type"/>
</dbReference>
<gene>
    <name evidence="4" type="primary">ATMIN</name>
    <name evidence="4" type="ORF">Bhyg_00563</name>
</gene>
<dbReference type="Proteomes" id="UP001151699">
    <property type="component" value="Chromosome A"/>
</dbReference>
<dbReference type="GO" id="GO:0045944">
    <property type="term" value="P:positive regulation of transcription by RNA polymerase II"/>
    <property type="evidence" value="ECO:0007669"/>
    <property type="project" value="InterPro"/>
</dbReference>
<evidence type="ECO:0000256" key="1">
    <source>
        <dbReference type="PROSITE-ProRule" id="PRU00042"/>
    </source>
</evidence>
<dbReference type="GO" id="GO:0005634">
    <property type="term" value="C:nucleus"/>
    <property type="evidence" value="ECO:0007669"/>
    <property type="project" value="TreeGrafter"/>
</dbReference>
<keyword evidence="1" id="KW-0479">Metal-binding</keyword>
<accession>A0A9Q0N8A3</accession>
<reference evidence="4" key="1">
    <citation type="submission" date="2022-07" db="EMBL/GenBank/DDBJ databases">
        <authorList>
            <person name="Trinca V."/>
            <person name="Uliana J.V.C."/>
            <person name="Torres T.T."/>
            <person name="Ward R.J."/>
            <person name="Monesi N."/>
        </authorList>
    </citation>
    <scope>NUCLEOTIDE SEQUENCE</scope>
    <source>
        <strain evidence="4">HSMRA1968</strain>
        <tissue evidence="4">Whole embryos</tissue>
    </source>
</reference>
<evidence type="ECO:0000313" key="5">
    <source>
        <dbReference type="Proteomes" id="UP001151699"/>
    </source>
</evidence>
<feature type="domain" description="C2H2-type" evidence="3">
    <location>
        <begin position="132"/>
        <end position="161"/>
    </location>
</feature>
<evidence type="ECO:0000256" key="2">
    <source>
        <dbReference type="SAM" id="MobiDB-lite"/>
    </source>
</evidence>
<dbReference type="PROSITE" id="PS00028">
    <property type="entry name" value="ZINC_FINGER_C2H2_1"/>
    <property type="match status" value="2"/>
</dbReference>
<dbReference type="OrthoDB" id="6354171at2759"/>
<dbReference type="GO" id="GO:0000976">
    <property type="term" value="F:transcription cis-regulatory region binding"/>
    <property type="evidence" value="ECO:0007669"/>
    <property type="project" value="InterPro"/>
</dbReference>